<feature type="active site" evidence="1">
    <location>
        <position position="253"/>
    </location>
</feature>
<feature type="domain" description="SGNH hydrolase-type esterase" evidence="4">
    <location>
        <begin position="41"/>
        <end position="260"/>
    </location>
</feature>
<dbReference type="AlphaFoldDB" id="A0A0K9XGM1"/>
<proteinExistence type="predicted"/>
<dbReference type="OrthoDB" id="5503950at2"/>
<name>A0A0K9XGM1_9ACTN</name>
<protein>
    <submittedName>
        <fullName evidence="5">Lipase</fullName>
    </submittedName>
</protein>
<dbReference type="PANTHER" id="PTHR37981">
    <property type="entry name" value="LIPASE 2"/>
    <property type="match status" value="1"/>
</dbReference>
<organism evidence="5 6">
    <name type="scientific">Streptomyces caatingaensis</name>
    <dbReference type="NCBI Taxonomy" id="1678637"/>
    <lineage>
        <taxon>Bacteria</taxon>
        <taxon>Bacillati</taxon>
        <taxon>Actinomycetota</taxon>
        <taxon>Actinomycetes</taxon>
        <taxon>Kitasatosporales</taxon>
        <taxon>Streptomycetaceae</taxon>
        <taxon>Streptomyces</taxon>
    </lineage>
</organism>
<dbReference type="Proteomes" id="UP000037288">
    <property type="component" value="Unassembled WGS sequence"/>
</dbReference>
<evidence type="ECO:0000313" key="5">
    <source>
        <dbReference type="EMBL" id="KNB52398.1"/>
    </source>
</evidence>
<evidence type="ECO:0000256" key="1">
    <source>
        <dbReference type="PIRSR" id="PIRSR637460-1"/>
    </source>
</evidence>
<feature type="disulfide bond" evidence="2">
    <location>
        <begin position="188"/>
        <end position="235"/>
    </location>
</feature>
<dbReference type="Gene3D" id="3.40.50.1110">
    <property type="entry name" value="SGNH hydrolase"/>
    <property type="match status" value="1"/>
</dbReference>
<feature type="signal peptide" evidence="3">
    <location>
        <begin position="1"/>
        <end position="26"/>
    </location>
</feature>
<keyword evidence="2" id="KW-1015">Disulfide bond</keyword>
<dbReference type="PANTHER" id="PTHR37981:SF1">
    <property type="entry name" value="SGNH HYDROLASE-TYPE ESTERASE DOMAIN-CONTAINING PROTEIN"/>
    <property type="match status" value="1"/>
</dbReference>
<dbReference type="PATRIC" id="fig|1678637.3.peg.2642"/>
<evidence type="ECO:0000313" key="6">
    <source>
        <dbReference type="Proteomes" id="UP000037288"/>
    </source>
</evidence>
<dbReference type="InterPro" id="IPR036514">
    <property type="entry name" value="SGNH_hydro_sf"/>
</dbReference>
<dbReference type="EMBL" id="LFXA01000007">
    <property type="protein sequence ID" value="KNB52398.1"/>
    <property type="molecule type" value="Genomic_DNA"/>
</dbReference>
<feature type="active site" description="Nucleophile" evidence="1">
    <location>
        <position position="45"/>
    </location>
</feature>
<keyword evidence="6" id="KW-1185">Reference proteome</keyword>
<feature type="chain" id="PRO_5005532812" evidence="3">
    <location>
        <begin position="27"/>
        <end position="273"/>
    </location>
</feature>
<evidence type="ECO:0000256" key="2">
    <source>
        <dbReference type="PIRSR" id="PIRSR637460-2"/>
    </source>
</evidence>
<accession>A0A0K9XGM1</accession>
<dbReference type="GO" id="GO:0004806">
    <property type="term" value="F:triacylglycerol lipase activity"/>
    <property type="evidence" value="ECO:0007669"/>
    <property type="project" value="TreeGrafter"/>
</dbReference>
<dbReference type="InterPro" id="IPR013830">
    <property type="entry name" value="SGNH_hydro"/>
</dbReference>
<dbReference type="CDD" id="cd01823">
    <property type="entry name" value="SEST_like"/>
    <property type="match status" value="1"/>
</dbReference>
<dbReference type="Pfam" id="PF13472">
    <property type="entry name" value="Lipase_GDSL_2"/>
    <property type="match status" value="1"/>
</dbReference>
<evidence type="ECO:0000259" key="4">
    <source>
        <dbReference type="Pfam" id="PF13472"/>
    </source>
</evidence>
<reference evidence="6" key="1">
    <citation type="submission" date="2015-07" db="EMBL/GenBank/DDBJ databases">
        <title>Draft genome sequence of Streptomyces sp. CMAA 1322, a bacterium isolated from Caatinga biome, from dry forest semiarid of Brazil.</title>
        <authorList>
            <person name="Santos S.N."/>
            <person name="Gacesa R."/>
            <person name="Taketani R.G."/>
            <person name="Long P.F."/>
            <person name="Melo I.S."/>
        </authorList>
    </citation>
    <scope>NUCLEOTIDE SEQUENCE [LARGE SCALE GENOMIC DNA]</scope>
    <source>
        <strain evidence="6">CMAA 1322</strain>
    </source>
</reference>
<dbReference type="GO" id="GO:0019433">
    <property type="term" value="P:triglyceride catabolic process"/>
    <property type="evidence" value="ECO:0007669"/>
    <property type="project" value="TreeGrafter"/>
</dbReference>
<dbReference type="InterPro" id="IPR037460">
    <property type="entry name" value="SEST-like"/>
</dbReference>
<comment type="caution">
    <text evidence="5">The sequence shown here is derived from an EMBL/GenBank/DDBJ whole genome shotgun (WGS) entry which is preliminary data.</text>
</comment>
<keyword evidence="3" id="KW-0732">Signal</keyword>
<gene>
    <name evidence="5" type="ORF">AC230_12260</name>
</gene>
<feature type="disulfide bond" evidence="2">
    <location>
        <begin position="64"/>
        <end position="89"/>
    </location>
</feature>
<dbReference type="STRING" id="1678637.AC230_12260"/>
<feature type="disulfide bond" evidence="2">
    <location>
        <begin position="130"/>
        <end position="138"/>
    </location>
</feature>
<evidence type="ECO:0000256" key="3">
    <source>
        <dbReference type="SAM" id="SignalP"/>
    </source>
</evidence>
<sequence>MGRRPVAVAAAALAALLLGGPAAAPAAPAAPAPAAPRGYVALGDSYSSGVGAGLGSYDRASGACKRNAKAYPALWAAAHTPSSFADTACRGATVADVTSSQLGPLGPGTGLVSITAGANDAGFAEVMGTCAVRGEEACLARIDQARTYVTRTLPGTLDALYTAIRRKAPAARVVVLGYPRFYRLKGSCVLGMTERERSAVNDASDVIDAVLARRAHGHGFVFADVRPAFAEHGICSRTPWLHSLTLPVEESYHPTAEGQAKGYLPVFARAAGR</sequence>
<dbReference type="RefSeq" id="WP_049716264.1">
    <property type="nucleotide sequence ID" value="NZ_LFXA01000007.1"/>
</dbReference>
<dbReference type="SUPFAM" id="SSF52266">
    <property type="entry name" value="SGNH hydrolase"/>
    <property type="match status" value="1"/>
</dbReference>